<dbReference type="GO" id="GO:0042147">
    <property type="term" value="P:retrograde transport, endosome to Golgi"/>
    <property type="evidence" value="ECO:0007669"/>
    <property type="project" value="TreeGrafter"/>
</dbReference>
<sequence>MSPPTNIVIVGGGIIGCTTAYYLAHHPSFSSAVKVTILEASRVGPAQGASGKSGGLIAKWAYPKELAKLSFEEHFRLAKELDGAKNWGFRQVEVGEWEGRGRKPNGKPLDESESSDLDTGRSSDEERPRRKKAKGLPADLTWINEALTDSYTPMAPSGDSAQVHPYLFTAHLLKLAAEKGVEFVKGRATVLESDSGHATGVRYIPVDGTEEVHIPADCIILAAGPWSPSLIPALPIVTTRAHSIVIKSPSSVDPNAVAPYALFTSLALPKTSRRGAETVTPEIYPRPNQTIYMCGPGDSRAPLPPTVDDVEVEKAACEQIWEWISESGIIERWALGEVVRQQACYLPSVSTGGRGPILGEVPGIKGLVVATGHTCWVRPSNSHFLPSCLLTFLMSALLFIRGSRMHPAQPRRSPSWCWKVKPAA</sequence>
<dbReference type="GO" id="GO:0005829">
    <property type="term" value="C:cytosol"/>
    <property type="evidence" value="ECO:0007669"/>
    <property type="project" value="GOC"/>
</dbReference>
<feature type="region of interest" description="Disordered" evidence="1">
    <location>
        <begin position="98"/>
        <end position="135"/>
    </location>
</feature>
<dbReference type="Proteomes" id="UP000298061">
    <property type="component" value="Unassembled WGS sequence"/>
</dbReference>
<dbReference type="AlphaFoldDB" id="A0A4Z0A8B3"/>
<dbReference type="InterPro" id="IPR006076">
    <property type="entry name" value="FAD-dep_OxRdtase"/>
</dbReference>
<gene>
    <name evidence="3" type="ORF">EWM64_g1502</name>
</gene>
<reference evidence="3 4" key="1">
    <citation type="submission" date="2019-02" db="EMBL/GenBank/DDBJ databases">
        <title>Genome sequencing of the rare red list fungi Hericium alpestre (H. flagellum).</title>
        <authorList>
            <person name="Buettner E."/>
            <person name="Kellner H."/>
        </authorList>
    </citation>
    <scope>NUCLEOTIDE SEQUENCE [LARGE SCALE GENOMIC DNA]</scope>
    <source>
        <strain evidence="3 4">DSM 108284</strain>
    </source>
</reference>
<protein>
    <recommendedName>
        <fullName evidence="2">FAD dependent oxidoreductase domain-containing protein</fullName>
    </recommendedName>
</protein>
<keyword evidence="4" id="KW-1185">Reference proteome</keyword>
<dbReference type="Gene3D" id="3.50.50.60">
    <property type="entry name" value="FAD/NAD(P)-binding domain"/>
    <property type="match status" value="1"/>
</dbReference>
<dbReference type="SUPFAM" id="SSF51905">
    <property type="entry name" value="FAD/NAD(P)-binding domain"/>
    <property type="match status" value="1"/>
</dbReference>
<feature type="domain" description="FAD dependent oxidoreductase" evidence="2">
    <location>
        <begin position="7"/>
        <end position="375"/>
    </location>
</feature>
<name>A0A4Z0A8B3_9AGAM</name>
<organism evidence="3 4">
    <name type="scientific">Hericium alpestre</name>
    <dbReference type="NCBI Taxonomy" id="135208"/>
    <lineage>
        <taxon>Eukaryota</taxon>
        <taxon>Fungi</taxon>
        <taxon>Dikarya</taxon>
        <taxon>Basidiomycota</taxon>
        <taxon>Agaricomycotina</taxon>
        <taxon>Agaricomycetes</taxon>
        <taxon>Russulales</taxon>
        <taxon>Hericiaceae</taxon>
        <taxon>Hericium</taxon>
    </lineage>
</organism>
<dbReference type="Pfam" id="PF01266">
    <property type="entry name" value="DAO"/>
    <property type="match status" value="1"/>
</dbReference>
<evidence type="ECO:0000259" key="2">
    <source>
        <dbReference type="Pfam" id="PF01266"/>
    </source>
</evidence>
<dbReference type="EMBL" id="SFCI01000102">
    <property type="protein sequence ID" value="TFY82511.1"/>
    <property type="molecule type" value="Genomic_DNA"/>
</dbReference>
<dbReference type="GO" id="GO:0005770">
    <property type="term" value="C:late endosome"/>
    <property type="evidence" value="ECO:0007669"/>
    <property type="project" value="TreeGrafter"/>
</dbReference>
<evidence type="ECO:0000313" key="3">
    <source>
        <dbReference type="EMBL" id="TFY82511.1"/>
    </source>
</evidence>
<dbReference type="InterPro" id="IPR036188">
    <property type="entry name" value="FAD/NAD-bd_sf"/>
</dbReference>
<dbReference type="OrthoDB" id="498204at2759"/>
<comment type="caution">
    <text evidence="3">The sequence shown here is derived from an EMBL/GenBank/DDBJ whole genome shotgun (WGS) entry which is preliminary data.</text>
</comment>
<accession>A0A4Z0A8B3</accession>
<evidence type="ECO:0000313" key="4">
    <source>
        <dbReference type="Proteomes" id="UP000298061"/>
    </source>
</evidence>
<dbReference type="Gene3D" id="3.30.9.10">
    <property type="entry name" value="D-Amino Acid Oxidase, subunit A, domain 2"/>
    <property type="match status" value="1"/>
</dbReference>
<evidence type="ECO:0000256" key="1">
    <source>
        <dbReference type="SAM" id="MobiDB-lite"/>
    </source>
</evidence>
<dbReference type="PANTHER" id="PTHR13847">
    <property type="entry name" value="SARCOSINE DEHYDROGENASE-RELATED"/>
    <property type="match status" value="1"/>
</dbReference>
<dbReference type="STRING" id="135208.A0A4Z0A8B3"/>
<dbReference type="PANTHER" id="PTHR13847:SF150">
    <property type="entry name" value="OXIDOREDUCTASE TDA3-RELATED"/>
    <property type="match status" value="1"/>
</dbReference>
<proteinExistence type="predicted"/>
<feature type="compositionally biased region" description="Basic and acidic residues" evidence="1">
    <location>
        <begin position="118"/>
        <end position="128"/>
    </location>
</feature>